<keyword evidence="2" id="KW-1185">Reference proteome</keyword>
<comment type="caution">
    <text evidence="1">The sequence shown here is derived from an EMBL/GenBank/DDBJ whole genome shotgun (WGS) entry which is preliminary data.</text>
</comment>
<gene>
    <name evidence="1" type="ORF">Taro_048778</name>
</gene>
<evidence type="ECO:0000313" key="1">
    <source>
        <dbReference type="EMBL" id="MQM15826.1"/>
    </source>
</evidence>
<reference evidence="1" key="1">
    <citation type="submission" date="2017-07" db="EMBL/GenBank/DDBJ databases">
        <title>Taro Niue Genome Assembly and Annotation.</title>
        <authorList>
            <person name="Atibalentja N."/>
            <person name="Keating K."/>
            <person name="Fields C.J."/>
        </authorList>
    </citation>
    <scope>NUCLEOTIDE SEQUENCE</scope>
    <source>
        <strain evidence="1">Niue_2</strain>
        <tissue evidence="1">Leaf</tissue>
    </source>
</reference>
<dbReference type="AlphaFoldDB" id="A0A843X911"/>
<evidence type="ECO:0000313" key="2">
    <source>
        <dbReference type="Proteomes" id="UP000652761"/>
    </source>
</evidence>
<dbReference type="EMBL" id="NMUH01006699">
    <property type="protein sequence ID" value="MQM15826.1"/>
    <property type="molecule type" value="Genomic_DNA"/>
</dbReference>
<dbReference type="Proteomes" id="UP000652761">
    <property type="component" value="Unassembled WGS sequence"/>
</dbReference>
<accession>A0A843X911</accession>
<proteinExistence type="predicted"/>
<name>A0A843X911_COLES</name>
<protein>
    <submittedName>
        <fullName evidence="1">Uncharacterized protein</fullName>
    </submittedName>
</protein>
<organism evidence="1 2">
    <name type="scientific">Colocasia esculenta</name>
    <name type="common">Wild taro</name>
    <name type="synonym">Arum esculentum</name>
    <dbReference type="NCBI Taxonomy" id="4460"/>
    <lineage>
        <taxon>Eukaryota</taxon>
        <taxon>Viridiplantae</taxon>
        <taxon>Streptophyta</taxon>
        <taxon>Embryophyta</taxon>
        <taxon>Tracheophyta</taxon>
        <taxon>Spermatophyta</taxon>
        <taxon>Magnoliopsida</taxon>
        <taxon>Liliopsida</taxon>
        <taxon>Araceae</taxon>
        <taxon>Aroideae</taxon>
        <taxon>Colocasieae</taxon>
        <taxon>Colocasia</taxon>
    </lineage>
</organism>
<sequence length="464" mass="48663">MLSGFRFGGSLRVSRADTGCCFYNPFLGAVRGGTRVCSFLDLVACPRSRVRAVGCFRIVFDCIGSAGVVSGPTLVVGRGVTLFRYFVSSFASAFVGVPTALAGRDWLSLLSLVREAHPPYSLQIGTRCRRSLLPDDRGGGLYAVRCQQCELSVGGGATFGVPGGGLGGRVVTVVSELRGPMRFVAGFLAGSGCELHESVVAAAGRVCCERGCCFCSCCGWIRPRPAHLGGCVVKAERAYVVWPSPVQGCGLQNRSKVSLPCWQSLIVRMLVCHVAPLVERCDTCLWLLSALCLLVVNSGEVLPEFFSVGSGGGEGSGPVWPVLPFLACGFLRVAFDSLGCNCVASCLVLVLVVAPCARARVICFVPFGAFVHCVVPWVALGASVGTVCHAVCLIVSFVHHFASLLSVRGVELSASGTLRASRALWLYRYRCGVAALPCLGSPIGGTLGSGCGLWPGFSLLLGSE</sequence>